<keyword evidence="6 7" id="KW-0472">Membrane</keyword>
<dbReference type="InterPro" id="IPR004681">
    <property type="entry name" value="TRAP_DctM"/>
</dbReference>
<dbReference type="GO" id="GO:0005886">
    <property type="term" value="C:plasma membrane"/>
    <property type="evidence" value="ECO:0007669"/>
    <property type="project" value="UniProtKB-SubCell"/>
</dbReference>
<feature type="transmembrane region" description="Helical" evidence="7">
    <location>
        <begin position="314"/>
        <end position="343"/>
    </location>
</feature>
<evidence type="ECO:0000256" key="1">
    <source>
        <dbReference type="ARBA" id="ARBA00004429"/>
    </source>
</evidence>
<dbReference type="GO" id="GO:0022857">
    <property type="term" value="F:transmembrane transporter activity"/>
    <property type="evidence" value="ECO:0007669"/>
    <property type="project" value="TreeGrafter"/>
</dbReference>
<keyword evidence="10" id="KW-1185">Reference proteome</keyword>
<feature type="transmembrane region" description="Helical" evidence="7">
    <location>
        <begin position="396"/>
        <end position="417"/>
    </location>
</feature>
<feature type="transmembrane region" description="Helical" evidence="7">
    <location>
        <begin position="271"/>
        <end position="294"/>
    </location>
</feature>
<comment type="subcellular location">
    <subcellularLocation>
        <location evidence="1">Cell inner membrane</location>
        <topology evidence="1">Multi-pass membrane protein</topology>
    </subcellularLocation>
</comment>
<accession>A0A1G8WCS7</accession>
<evidence type="ECO:0000256" key="5">
    <source>
        <dbReference type="ARBA" id="ARBA00022989"/>
    </source>
</evidence>
<dbReference type="NCBIfam" id="TIGR00786">
    <property type="entry name" value="dctM"/>
    <property type="match status" value="1"/>
</dbReference>
<evidence type="ECO:0000313" key="10">
    <source>
        <dbReference type="Proteomes" id="UP000198694"/>
    </source>
</evidence>
<dbReference type="PANTHER" id="PTHR33362">
    <property type="entry name" value="SIALIC ACID TRAP TRANSPORTER PERMEASE PROTEIN SIAT-RELATED"/>
    <property type="match status" value="1"/>
</dbReference>
<dbReference type="AlphaFoldDB" id="A0A1G8WCS7"/>
<keyword evidence="2" id="KW-1003">Cell membrane</keyword>
<dbReference type="PIRSF" id="PIRSF006066">
    <property type="entry name" value="HI0050"/>
    <property type="match status" value="1"/>
</dbReference>
<dbReference type="EMBL" id="FNFL01000001">
    <property type="protein sequence ID" value="SDJ76042.1"/>
    <property type="molecule type" value="Genomic_DNA"/>
</dbReference>
<feature type="transmembrane region" description="Helical" evidence="7">
    <location>
        <begin position="216"/>
        <end position="234"/>
    </location>
</feature>
<organism evidence="9 10">
    <name type="scientific">Sediminibacillus albus</name>
    <dbReference type="NCBI Taxonomy" id="407036"/>
    <lineage>
        <taxon>Bacteria</taxon>
        <taxon>Bacillati</taxon>
        <taxon>Bacillota</taxon>
        <taxon>Bacilli</taxon>
        <taxon>Bacillales</taxon>
        <taxon>Bacillaceae</taxon>
        <taxon>Sediminibacillus</taxon>
    </lineage>
</organism>
<sequence>MIWMLLGIMFLLLFLGYPIMVPLFVAPLAVALTFFPELNPMVLVQQFSIGIQTFVLLAVPMFIFAADIMSSGKTSTRLLDLVGSFIGHIRGGYAITTAAACAMFGSISGSTQATVVAVGKPTRQRLKDIGYSDKQAIPLIINASDLALMIPPSIAMIVYGVVTGTSVGELFIAGILPGIIIFFFFALYSYFLASFKKLGNDNKASWKQRGRALKRAILPLGFPIVIIGGIYLGIFSPTEAAAISVLYAFMLEVVIYRDVKIKDLPKIAESTAIVTAAVFILVAAGTALSWVLAYAKLPQEITEAVLGNDPSATYVLFIVAIFFFVGCMFVDPLVVILILTPIFYPVAIDAGVDPIALGVIVTLQAAIGSATPPFGVDIFTAIAVFQQPYKEIIKGIWPYILILMAASALFILFPEIITSYQIFYSE</sequence>
<evidence type="ECO:0000256" key="3">
    <source>
        <dbReference type="ARBA" id="ARBA00022519"/>
    </source>
</evidence>
<feature type="transmembrane region" description="Helical" evidence="7">
    <location>
        <begin position="171"/>
        <end position="195"/>
    </location>
</feature>
<dbReference type="Proteomes" id="UP000198694">
    <property type="component" value="Unassembled WGS sequence"/>
</dbReference>
<evidence type="ECO:0000259" key="8">
    <source>
        <dbReference type="Pfam" id="PF06808"/>
    </source>
</evidence>
<proteinExistence type="predicted"/>
<feature type="domain" description="TRAP C4-dicarboxylate transport system permease DctM subunit" evidence="8">
    <location>
        <begin position="6"/>
        <end position="416"/>
    </location>
</feature>
<reference evidence="9 10" key="1">
    <citation type="submission" date="2016-10" db="EMBL/GenBank/DDBJ databases">
        <authorList>
            <person name="de Groot N.N."/>
        </authorList>
    </citation>
    <scope>NUCLEOTIDE SEQUENCE [LARGE SCALE GENOMIC DNA]</scope>
    <source>
        <strain evidence="9 10">CGMCC 1.6502</strain>
    </source>
</reference>
<dbReference type="RefSeq" id="WP_093211108.1">
    <property type="nucleotide sequence ID" value="NZ_FNFL01000001.1"/>
</dbReference>
<dbReference type="InterPro" id="IPR010656">
    <property type="entry name" value="DctM"/>
</dbReference>
<dbReference type="PANTHER" id="PTHR33362:SF5">
    <property type="entry name" value="C4-DICARBOXYLATE TRAP TRANSPORTER LARGE PERMEASE PROTEIN DCTM"/>
    <property type="match status" value="1"/>
</dbReference>
<name>A0A1G8WCS7_9BACI</name>
<protein>
    <submittedName>
        <fullName evidence="9">TRAP transporter, DctM subunit</fullName>
    </submittedName>
</protein>
<feature type="transmembrane region" description="Helical" evidence="7">
    <location>
        <begin position="355"/>
        <end position="376"/>
    </location>
</feature>
<dbReference type="Pfam" id="PF06808">
    <property type="entry name" value="DctM"/>
    <property type="match status" value="1"/>
</dbReference>
<keyword evidence="5 7" id="KW-1133">Transmembrane helix</keyword>
<feature type="transmembrane region" description="Helical" evidence="7">
    <location>
        <begin position="47"/>
        <end position="69"/>
    </location>
</feature>
<keyword evidence="4 7" id="KW-0812">Transmembrane</keyword>
<evidence type="ECO:0000256" key="4">
    <source>
        <dbReference type="ARBA" id="ARBA00022692"/>
    </source>
</evidence>
<evidence type="ECO:0000256" key="6">
    <source>
        <dbReference type="ARBA" id="ARBA00023136"/>
    </source>
</evidence>
<evidence type="ECO:0000256" key="2">
    <source>
        <dbReference type="ARBA" id="ARBA00022475"/>
    </source>
</evidence>
<keyword evidence="3" id="KW-0997">Cell inner membrane</keyword>
<dbReference type="OrthoDB" id="9785600at2"/>
<evidence type="ECO:0000313" key="9">
    <source>
        <dbReference type="EMBL" id="SDJ76042.1"/>
    </source>
</evidence>
<dbReference type="STRING" id="407036.SAMN05216243_0707"/>
<evidence type="ECO:0000256" key="7">
    <source>
        <dbReference type="SAM" id="Phobius"/>
    </source>
</evidence>
<gene>
    <name evidence="9" type="ORF">SAMN05216243_0707</name>
</gene>
<feature type="transmembrane region" description="Helical" evidence="7">
    <location>
        <begin position="136"/>
        <end position="159"/>
    </location>
</feature>